<feature type="domain" description="GFO/IDH/MocA-like oxidoreductase" evidence="3">
    <location>
        <begin position="145"/>
        <end position="275"/>
    </location>
</feature>
<dbReference type="InterPro" id="IPR051317">
    <property type="entry name" value="Gfo/Idh/MocA_oxidoreduct"/>
</dbReference>
<dbReference type="PANTHER" id="PTHR43708">
    <property type="entry name" value="CONSERVED EXPRESSED OXIDOREDUCTASE (EUROFUNG)"/>
    <property type="match status" value="1"/>
</dbReference>
<sequence>MRKIRMGMVGGGKGAFIGAIHRIAAQLDNQIELVCGAFSSDPDNAVASGKALYLEEDRCYRSYQEMFKQEALLGDDKRIDMVAIVTPNFLHFPIAKMALEQGFHVMSDKPATVDLAETLALKDIIEQTGLLYGLTHTYTGYPMVKEAKARIKQGQLGKIKKVVVEYPQGWLAHKSDEDSKQAAWRLDPKKSGISCCMGDIGVHAANLAEYVTGLAITELCADLSTSVAGRLLDDDGTVLLRFNSGAQGTLQASQISIGEENSLKLRVYGEKASIEWSQLEPNSVLMKFADKPSQLIRAGVGEMDEITQANMRTPAGHPEGYLEAFANIYTQFSYQIRNRLFANISTSNASTSDLNTIDKAAINDVPGIESAIRGMAFIENVVAASQSEVKWHPFSLEPQKITLLNELDKG</sequence>
<accession>A0A168PGG8</accession>
<dbReference type="InterPro" id="IPR036291">
    <property type="entry name" value="NAD(P)-bd_dom_sf"/>
</dbReference>
<evidence type="ECO:0000313" key="4">
    <source>
        <dbReference type="EMBL" id="ANC57848.1"/>
    </source>
</evidence>
<dbReference type="Pfam" id="PF01408">
    <property type="entry name" value="GFO_IDH_MocA"/>
    <property type="match status" value="1"/>
</dbReference>
<evidence type="ECO:0000259" key="3">
    <source>
        <dbReference type="Pfam" id="PF22725"/>
    </source>
</evidence>
<keyword evidence="1" id="KW-0732">Signal</keyword>
<evidence type="ECO:0000259" key="2">
    <source>
        <dbReference type="Pfam" id="PF01408"/>
    </source>
</evidence>
<dbReference type="AlphaFoldDB" id="A0A168PGG8"/>
<dbReference type="SUPFAM" id="SSF51735">
    <property type="entry name" value="NAD(P)-binding Rossmann-fold domains"/>
    <property type="match status" value="1"/>
</dbReference>
<protein>
    <submittedName>
        <fullName evidence="4">Nucleoside-diphosphate-sugar epimerases</fullName>
    </submittedName>
</protein>
<proteinExistence type="predicted"/>
<dbReference type="GO" id="GO:0000166">
    <property type="term" value="F:nucleotide binding"/>
    <property type="evidence" value="ECO:0007669"/>
    <property type="project" value="InterPro"/>
</dbReference>
<dbReference type="EMBL" id="KU926705">
    <property type="protein sequence ID" value="ANC57848.1"/>
    <property type="molecule type" value="Genomic_DNA"/>
</dbReference>
<organism evidence="4">
    <name type="scientific">Colwellia sp. C1</name>
    <dbReference type="NCBI Taxonomy" id="1737566"/>
    <lineage>
        <taxon>Bacteria</taxon>
        <taxon>Pseudomonadati</taxon>
        <taxon>Pseudomonadota</taxon>
        <taxon>Gammaproteobacteria</taxon>
        <taxon>Alteromonadales</taxon>
        <taxon>Colwelliaceae</taxon>
        <taxon>Colwellia</taxon>
    </lineage>
</organism>
<dbReference type="InterPro" id="IPR000683">
    <property type="entry name" value="Gfo/Idh/MocA-like_OxRdtase_N"/>
</dbReference>
<evidence type="ECO:0000256" key="1">
    <source>
        <dbReference type="ARBA" id="ARBA00022729"/>
    </source>
</evidence>
<name>A0A168PGG8_9GAMM</name>
<dbReference type="Pfam" id="PF22725">
    <property type="entry name" value="GFO_IDH_MocA_C3"/>
    <property type="match status" value="1"/>
</dbReference>
<dbReference type="Gene3D" id="3.40.50.720">
    <property type="entry name" value="NAD(P)-binding Rossmann-like Domain"/>
    <property type="match status" value="1"/>
</dbReference>
<dbReference type="PANTHER" id="PTHR43708:SF3">
    <property type="entry name" value="OXIDOREDUCTASE"/>
    <property type="match status" value="1"/>
</dbReference>
<feature type="domain" description="Gfo/Idh/MocA-like oxidoreductase N-terminal" evidence="2">
    <location>
        <begin position="4"/>
        <end position="134"/>
    </location>
</feature>
<dbReference type="InterPro" id="IPR055170">
    <property type="entry name" value="GFO_IDH_MocA-like_dom"/>
</dbReference>
<dbReference type="Gene3D" id="3.30.360.10">
    <property type="entry name" value="Dihydrodipicolinate Reductase, domain 2"/>
    <property type="match status" value="1"/>
</dbReference>
<dbReference type="SUPFAM" id="SSF55347">
    <property type="entry name" value="Glyceraldehyde-3-phosphate dehydrogenase-like, C-terminal domain"/>
    <property type="match status" value="1"/>
</dbReference>
<reference evidence="4" key="1">
    <citation type="submission" date="2016-03" db="EMBL/GenBank/DDBJ databases">
        <title>Partial sequence of psychrophilic Colwellia sp.</title>
        <authorList>
            <person name="Pankowski J.A."/>
            <person name="Leong J.S."/>
            <person name="Nano F.E."/>
        </authorList>
    </citation>
    <scope>NUCLEOTIDE SEQUENCE</scope>
    <source>
        <strain evidence="4">C1</strain>
    </source>
</reference>